<dbReference type="InParanoid" id="F1ZBK2"/>
<proteinExistence type="predicted"/>
<accession>F1ZBK2</accession>
<dbReference type="EMBL" id="AEWJ01000051">
    <property type="protein sequence ID" value="EGD57913.1"/>
    <property type="molecule type" value="Genomic_DNA"/>
</dbReference>
<sequence>MEVSAQPDLAISFNYGFRLPVERIAATQEDHASQCEALGPTVCRVTGMTYHVGRDRRVDASLSLRLAPDAARRFGKLAIEVVGKHGGMLDDVRIESEEMGAALASANADTASQNNEREQVKAQLAKPGLPAAERSMLEQRLAFLADSSRQSNGVAQNAARALASTPMRLDYESGAVDLSLSDGPFVGAIKDGWSNILGSLSFMVFAAVTLVPWMALLALGWGGVVVVRRYLKQRPENNSPSE</sequence>
<keyword evidence="4" id="KW-1185">Reference proteome</keyword>
<dbReference type="STRING" id="983920.Y88_3243"/>
<evidence type="ECO:0000256" key="1">
    <source>
        <dbReference type="SAM" id="Phobius"/>
    </source>
</evidence>
<organism evidence="3 4">
    <name type="scientific">Novosphingobium nitrogenifigens DSM 19370</name>
    <dbReference type="NCBI Taxonomy" id="983920"/>
    <lineage>
        <taxon>Bacteria</taxon>
        <taxon>Pseudomonadati</taxon>
        <taxon>Pseudomonadota</taxon>
        <taxon>Alphaproteobacteria</taxon>
        <taxon>Sphingomonadales</taxon>
        <taxon>Sphingomonadaceae</taxon>
        <taxon>Novosphingobium</taxon>
    </lineage>
</organism>
<name>F1ZBK2_9SPHN</name>
<keyword evidence="1" id="KW-0472">Membrane</keyword>
<dbReference type="InterPro" id="IPR025645">
    <property type="entry name" value="DUF4349"/>
</dbReference>
<dbReference type="OrthoDB" id="7448632at2"/>
<comment type="caution">
    <text evidence="3">The sequence shown here is derived from an EMBL/GenBank/DDBJ whole genome shotgun (WGS) entry which is preliminary data.</text>
</comment>
<evidence type="ECO:0000313" key="4">
    <source>
        <dbReference type="Proteomes" id="UP000004728"/>
    </source>
</evidence>
<evidence type="ECO:0000313" key="3">
    <source>
        <dbReference type="EMBL" id="EGD57913.1"/>
    </source>
</evidence>
<reference evidence="3 4" key="1">
    <citation type="journal article" date="2012" name="J. Bacteriol.">
        <title>Draft Genome Sequence of Novosphingobium nitrogenifigens Y88T.</title>
        <authorList>
            <person name="Strabala T.J."/>
            <person name="Macdonald L."/>
            <person name="Liu V."/>
            <person name="Smit A.M."/>
        </authorList>
    </citation>
    <scope>NUCLEOTIDE SEQUENCE [LARGE SCALE GENOMIC DNA]</scope>
    <source>
        <strain evidence="3 4">DSM 19370</strain>
    </source>
</reference>
<evidence type="ECO:0000259" key="2">
    <source>
        <dbReference type="Pfam" id="PF14257"/>
    </source>
</evidence>
<protein>
    <recommendedName>
        <fullName evidence="2">DUF4349 domain-containing protein</fullName>
    </recommendedName>
</protein>
<dbReference type="HOGENOM" id="CLU_046535_1_1_5"/>
<keyword evidence="1" id="KW-1133">Transmembrane helix</keyword>
<keyword evidence="1" id="KW-0812">Transmembrane</keyword>
<dbReference type="AlphaFoldDB" id="F1ZBK2"/>
<feature type="domain" description="DUF4349" evidence="2">
    <location>
        <begin position="18"/>
        <end position="223"/>
    </location>
</feature>
<feature type="transmembrane region" description="Helical" evidence="1">
    <location>
        <begin position="202"/>
        <end position="227"/>
    </location>
</feature>
<gene>
    <name evidence="3" type="ORF">Y88_3243</name>
</gene>
<dbReference type="Proteomes" id="UP000004728">
    <property type="component" value="Unassembled WGS sequence"/>
</dbReference>
<dbReference type="Pfam" id="PF14257">
    <property type="entry name" value="DUF4349"/>
    <property type="match status" value="1"/>
</dbReference>
<dbReference type="eggNOG" id="ENOG5030I1X">
    <property type="taxonomic scope" value="Bacteria"/>
</dbReference>